<dbReference type="RefSeq" id="WP_013929766.1">
    <property type="nucleotide sequence ID" value="NC_015703.1"/>
</dbReference>
<dbReference type="AlphaFoldDB" id="A0A7U3ZNP7"/>
<feature type="chain" id="PRO_5031061049" description="DUF4884 domain-containing protein" evidence="1">
    <location>
        <begin position="25"/>
        <end position="101"/>
    </location>
</feature>
<gene>
    <name evidence="2" type="ordered locus">Runsl_4123</name>
</gene>
<reference evidence="3" key="1">
    <citation type="submission" date="2011-06" db="EMBL/GenBank/DDBJ databases">
        <title>The complete genome of chromosome of Runella slithyformis DSM 19594.</title>
        <authorList>
            <consortium name="US DOE Joint Genome Institute (JGI-PGF)"/>
            <person name="Lucas S."/>
            <person name="Han J."/>
            <person name="Lapidus A."/>
            <person name="Bruce D."/>
            <person name="Goodwin L."/>
            <person name="Pitluck S."/>
            <person name="Peters L."/>
            <person name="Kyrpides N."/>
            <person name="Mavromatis K."/>
            <person name="Ivanova N."/>
            <person name="Ovchinnikova G."/>
            <person name="Zhang X."/>
            <person name="Misra M."/>
            <person name="Detter J.C."/>
            <person name="Tapia R."/>
            <person name="Han C."/>
            <person name="Land M."/>
            <person name="Hauser L."/>
            <person name="Markowitz V."/>
            <person name="Cheng J.-F."/>
            <person name="Hugenholtz P."/>
            <person name="Woyke T."/>
            <person name="Wu D."/>
            <person name="Tindall B."/>
            <person name="Faehrich R."/>
            <person name="Brambilla E."/>
            <person name="Klenk H.-P."/>
            <person name="Eisen J.A."/>
        </authorList>
    </citation>
    <scope>NUCLEOTIDE SEQUENCE [LARGE SCALE GENOMIC DNA]</scope>
    <source>
        <strain evidence="3">ATCC 29530 / DSM 19594 / LMG 11500 / NCIMB 11436 / LSU 4</strain>
    </source>
</reference>
<sequence>MKTTKTAVFAIALLTIWLSSCVRGPQQVYSTTNRNYTLDLLFEHEGCKVYRFKDGERFVYWTDCRGKVETAYQDTNKYGSQSVMIQNETTTADSNLVKRKQ</sequence>
<dbReference type="Proteomes" id="UP000000493">
    <property type="component" value="Chromosome"/>
</dbReference>
<proteinExistence type="predicted"/>
<evidence type="ECO:0000256" key="1">
    <source>
        <dbReference type="SAM" id="SignalP"/>
    </source>
</evidence>
<keyword evidence="3" id="KW-1185">Reference proteome</keyword>
<dbReference type="KEGG" id="rsi:Runsl_4123"/>
<organism evidence="2 3">
    <name type="scientific">Runella slithyformis (strain ATCC 29530 / DSM 19594 / LMG 11500 / NCIMB 11436 / LSU 4)</name>
    <dbReference type="NCBI Taxonomy" id="761193"/>
    <lineage>
        <taxon>Bacteria</taxon>
        <taxon>Pseudomonadati</taxon>
        <taxon>Bacteroidota</taxon>
        <taxon>Cytophagia</taxon>
        <taxon>Cytophagales</taxon>
        <taxon>Spirosomataceae</taxon>
        <taxon>Runella</taxon>
    </lineage>
</organism>
<evidence type="ECO:0000313" key="3">
    <source>
        <dbReference type="Proteomes" id="UP000000493"/>
    </source>
</evidence>
<evidence type="ECO:0008006" key="4">
    <source>
        <dbReference type="Google" id="ProtNLM"/>
    </source>
</evidence>
<feature type="signal peptide" evidence="1">
    <location>
        <begin position="1"/>
        <end position="24"/>
    </location>
</feature>
<evidence type="ECO:0000313" key="2">
    <source>
        <dbReference type="EMBL" id="AEI50468.1"/>
    </source>
</evidence>
<dbReference type="PROSITE" id="PS51257">
    <property type="entry name" value="PROKAR_LIPOPROTEIN"/>
    <property type="match status" value="1"/>
</dbReference>
<dbReference type="EMBL" id="CP002859">
    <property type="protein sequence ID" value="AEI50468.1"/>
    <property type="molecule type" value="Genomic_DNA"/>
</dbReference>
<protein>
    <recommendedName>
        <fullName evidence="4">DUF4884 domain-containing protein</fullName>
    </recommendedName>
</protein>
<name>A0A7U3ZNP7_RUNSL</name>
<dbReference type="Pfam" id="PF16225">
    <property type="entry name" value="DUF4884"/>
    <property type="match status" value="1"/>
</dbReference>
<keyword evidence="1" id="KW-0732">Signal</keyword>
<accession>A0A7U3ZNP7</accession>
<reference evidence="2 3" key="2">
    <citation type="journal article" date="2012" name="Stand. Genomic Sci.">
        <title>Complete genome sequence of the aquatic bacterium Runella slithyformis type strain (LSU 4(T)).</title>
        <authorList>
            <person name="Copeland A."/>
            <person name="Zhang X."/>
            <person name="Misra M."/>
            <person name="Lapidus A."/>
            <person name="Nolan M."/>
            <person name="Lucas S."/>
            <person name="Deshpande S."/>
            <person name="Cheng J.F."/>
            <person name="Tapia R."/>
            <person name="Goodwin L.A."/>
            <person name="Pitluck S."/>
            <person name="Liolios K."/>
            <person name="Pagani I."/>
            <person name="Ivanova N."/>
            <person name="Mikhailova N."/>
            <person name="Pati A."/>
            <person name="Chen A."/>
            <person name="Palaniappan K."/>
            <person name="Land M."/>
            <person name="Hauser L."/>
            <person name="Pan C."/>
            <person name="Jeffries C.D."/>
            <person name="Detter J.C."/>
            <person name="Brambilla E.M."/>
            <person name="Rohde M."/>
            <person name="Djao O.D."/>
            <person name="Goker M."/>
            <person name="Sikorski J."/>
            <person name="Tindall B.J."/>
            <person name="Woyke T."/>
            <person name="Bristow J."/>
            <person name="Eisen J.A."/>
            <person name="Markowitz V."/>
            <person name="Hugenholtz P."/>
            <person name="Kyrpides N.C."/>
            <person name="Klenk H.P."/>
            <person name="Mavromatis K."/>
        </authorList>
    </citation>
    <scope>NUCLEOTIDE SEQUENCE [LARGE SCALE GENOMIC DNA]</scope>
    <source>
        <strain evidence="3">ATCC 29530 / DSM 19594 / LMG 11500 / NCIMB 11436 / LSU 4</strain>
    </source>
</reference>
<dbReference type="InterPro" id="IPR032618">
    <property type="entry name" value="DUF4884"/>
</dbReference>